<evidence type="ECO:0000313" key="1">
    <source>
        <dbReference type="EMBL" id="KKN96186.1"/>
    </source>
</evidence>
<accession>A0A0F9XAV2</accession>
<proteinExistence type="predicted"/>
<dbReference type="EMBL" id="LAZR01000066">
    <property type="protein sequence ID" value="KKN96186.1"/>
    <property type="molecule type" value="Genomic_DNA"/>
</dbReference>
<name>A0A0F9XAV2_9ZZZZ</name>
<sequence>MWLKNLELECAGAVSRLAPLLSLFPQTIAGEYSRISFEIHSSNKRYGTLGIVIKTNSKRTDLGCLDRSGVKPALKAYCKERELRLIAPAVADFNELMNRVSGLRSICEEQFVRGEQGTVLTRWYEGIGAYGERCTQAVNEAFEIYEALSNDLEEAVFAFNHAAGRMRYRTVRCVFEVEDNDPLGPANPSFKVVTSINPRTRAIRYNHLVDFKNKLRSDRIKKALELSLDRAPTADEIKVALQRNGNRRPSKTLTTDVIKACHLGRRAKELYQAQDHLLAVMKDWSDLRSKLQALL</sequence>
<organism evidence="1">
    <name type="scientific">marine sediment metagenome</name>
    <dbReference type="NCBI Taxonomy" id="412755"/>
    <lineage>
        <taxon>unclassified sequences</taxon>
        <taxon>metagenomes</taxon>
        <taxon>ecological metagenomes</taxon>
    </lineage>
</organism>
<comment type="caution">
    <text evidence="1">The sequence shown here is derived from an EMBL/GenBank/DDBJ whole genome shotgun (WGS) entry which is preliminary data.</text>
</comment>
<reference evidence="1" key="1">
    <citation type="journal article" date="2015" name="Nature">
        <title>Complex archaea that bridge the gap between prokaryotes and eukaryotes.</title>
        <authorList>
            <person name="Spang A."/>
            <person name="Saw J.H."/>
            <person name="Jorgensen S.L."/>
            <person name="Zaremba-Niedzwiedzka K."/>
            <person name="Martijn J."/>
            <person name="Lind A.E."/>
            <person name="van Eijk R."/>
            <person name="Schleper C."/>
            <person name="Guy L."/>
            <person name="Ettema T.J."/>
        </authorList>
    </citation>
    <scope>NUCLEOTIDE SEQUENCE</scope>
</reference>
<gene>
    <name evidence="1" type="ORF">LCGC14_0171160</name>
</gene>
<dbReference type="AlphaFoldDB" id="A0A0F9XAV2"/>
<protein>
    <submittedName>
        <fullName evidence="1">Uncharacterized protein</fullName>
    </submittedName>
</protein>